<dbReference type="EMBL" id="GL888273">
    <property type="protein sequence ID" value="EGI63554.1"/>
    <property type="molecule type" value="Genomic_DNA"/>
</dbReference>
<protein>
    <submittedName>
        <fullName evidence="2">Uncharacterized protein</fullName>
    </submittedName>
</protein>
<evidence type="ECO:0000256" key="1">
    <source>
        <dbReference type="SAM" id="MobiDB-lite"/>
    </source>
</evidence>
<dbReference type="InParanoid" id="F4WQF4"/>
<reference evidence="2" key="1">
    <citation type="submission" date="2011-02" db="EMBL/GenBank/DDBJ databases">
        <title>The genome of the leaf-cutting ant Acromyrmex echinatior suggests key adaptations to social evolution and fungus farming.</title>
        <authorList>
            <person name="Nygaard S."/>
            <person name="Zhang G."/>
        </authorList>
    </citation>
    <scope>NUCLEOTIDE SEQUENCE</scope>
</reference>
<gene>
    <name evidence="2" type="ORF">G5I_08072</name>
</gene>
<organism evidence="3">
    <name type="scientific">Acromyrmex echinatior</name>
    <name type="common">Panamanian leafcutter ant</name>
    <name type="synonym">Acromyrmex octospinosus echinatior</name>
    <dbReference type="NCBI Taxonomy" id="103372"/>
    <lineage>
        <taxon>Eukaryota</taxon>
        <taxon>Metazoa</taxon>
        <taxon>Ecdysozoa</taxon>
        <taxon>Arthropoda</taxon>
        <taxon>Hexapoda</taxon>
        <taxon>Insecta</taxon>
        <taxon>Pterygota</taxon>
        <taxon>Neoptera</taxon>
        <taxon>Endopterygota</taxon>
        <taxon>Hymenoptera</taxon>
        <taxon>Apocrita</taxon>
        <taxon>Aculeata</taxon>
        <taxon>Formicoidea</taxon>
        <taxon>Formicidae</taxon>
        <taxon>Myrmicinae</taxon>
        <taxon>Acromyrmex</taxon>
    </lineage>
</organism>
<feature type="compositionally biased region" description="Basic and acidic residues" evidence="1">
    <location>
        <begin position="89"/>
        <end position="101"/>
    </location>
</feature>
<keyword evidence="3" id="KW-1185">Reference proteome</keyword>
<evidence type="ECO:0000313" key="2">
    <source>
        <dbReference type="EMBL" id="EGI63554.1"/>
    </source>
</evidence>
<accession>F4WQF4</accession>
<feature type="region of interest" description="Disordered" evidence="1">
    <location>
        <begin position="24"/>
        <end position="101"/>
    </location>
</feature>
<dbReference type="AlphaFoldDB" id="F4WQF4"/>
<proteinExistence type="predicted"/>
<name>F4WQF4_ACREC</name>
<feature type="compositionally biased region" description="Basic and acidic residues" evidence="1">
    <location>
        <begin position="37"/>
        <end position="47"/>
    </location>
</feature>
<sequence length="101" mass="10631">MSGHPLGHPLVGRVTAVLRQQEGASARVEEKEEEEVVKEGCAERDSYDSLTLSHPPNAGKEGELVAVTGATGSGSEGARRGSWIKGKRDHAQKEAEGLVGL</sequence>
<dbReference type="Proteomes" id="UP000007755">
    <property type="component" value="Unassembled WGS sequence"/>
</dbReference>
<evidence type="ECO:0000313" key="3">
    <source>
        <dbReference type="Proteomes" id="UP000007755"/>
    </source>
</evidence>